<keyword evidence="8" id="KW-0472">Membrane</keyword>
<accession>A0AAW1QB08</accession>
<evidence type="ECO:0000256" key="3">
    <source>
        <dbReference type="ARBA" id="ARBA00022771"/>
    </source>
</evidence>
<feature type="transmembrane region" description="Helical" evidence="8">
    <location>
        <begin position="413"/>
        <end position="446"/>
    </location>
</feature>
<gene>
    <name evidence="10" type="ORF">WJX72_007878</name>
</gene>
<dbReference type="SUPFAM" id="SSF57850">
    <property type="entry name" value="RING/U-box"/>
    <property type="match status" value="1"/>
</dbReference>
<evidence type="ECO:0000256" key="4">
    <source>
        <dbReference type="ARBA" id="ARBA00022786"/>
    </source>
</evidence>
<keyword evidence="8" id="KW-1133">Transmembrane helix</keyword>
<keyword evidence="3 6" id="KW-0863">Zinc-finger</keyword>
<feature type="domain" description="RING-type" evidence="9">
    <location>
        <begin position="542"/>
        <end position="571"/>
    </location>
</feature>
<dbReference type="GO" id="GO:0008270">
    <property type="term" value="F:zinc ion binding"/>
    <property type="evidence" value="ECO:0007669"/>
    <property type="project" value="UniProtKB-KW"/>
</dbReference>
<keyword evidence="8" id="KW-0812">Transmembrane</keyword>
<feature type="transmembrane region" description="Helical" evidence="8">
    <location>
        <begin position="250"/>
        <end position="269"/>
    </location>
</feature>
<feature type="transmembrane region" description="Helical" evidence="8">
    <location>
        <begin position="370"/>
        <end position="392"/>
    </location>
</feature>
<dbReference type="PANTHER" id="PTHR22763">
    <property type="entry name" value="RING ZINC FINGER PROTEIN"/>
    <property type="match status" value="1"/>
</dbReference>
<evidence type="ECO:0000256" key="1">
    <source>
        <dbReference type="ARBA" id="ARBA00004906"/>
    </source>
</evidence>
<keyword evidence="2" id="KW-0479">Metal-binding</keyword>
<name>A0AAW1QB08_9CHLO</name>
<dbReference type="InterPro" id="IPR013083">
    <property type="entry name" value="Znf_RING/FYVE/PHD"/>
</dbReference>
<feature type="region of interest" description="Disordered" evidence="7">
    <location>
        <begin position="645"/>
        <end position="683"/>
    </location>
</feature>
<dbReference type="Proteomes" id="UP001489004">
    <property type="component" value="Unassembled WGS sequence"/>
</dbReference>
<evidence type="ECO:0000256" key="5">
    <source>
        <dbReference type="ARBA" id="ARBA00022833"/>
    </source>
</evidence>
<evidence type="ECO:0000256" key="7">
    <source>
        <dbReference type="SAM" id="MobiDB-lite"/>
    </source>
</evidence>
<feature type="transmembrane region" description="Helical" evidence="8">
    <location>
        <begin position="28"/>
        <end position="47"/>
    </location>
</feature>
<dbReference type="GO" id="GO:0061630">
    <property type="term" value="F:ubiquitin protein ligase activity"/>
    <property type="evidence" value="ECO:0007669"/>
    <property type="project" value="TreeGrafter"/>
</dbReference>
<keyword evidence="4" id="KW-0833">Ubl conjugation pathway</keyword>
<comment type="pathway">
    <text evidence="1">Protein modification; protein ubiquitination.</text>
</comment>
<dbReference type="GO" id="GO:0043161">
    <property type="term" value="P:proteasome-mediated ubiquitin-dependent protein catabolic process"/>
    <property type="evidence" value="ECO:0007669"/>
    <property type="project" value="TreeGrafter"/>
</dbReference>
<dbReference type="PROSITE" id="PS50089">
    <property type="entry name" value="ZF_RING_2"/>
    <property type="match status" value="1"/>
</dbReference>
<feature type="compositionally biased region" description="Gly residues" evidence="7">
    <location>
        <begin position="670"/>
        <end position="683"/>
    </location>
</feature>
<dbReference type="InterPro" id="IPR001841">
    <property type="entry name" value="Znf_RING"/>
</dbReference>
<evidence type="ECO:0000313" key="11">
    <source>
        <dbReference type="Proteomes" id="UP001489004"/>
    </source>
</evidence>
<sequence>MGWAKGAVVFGLACGAYEAAVQSNFAPSSWGVASLHLWLSCIILQGFRNMTTWEKRHAAWGLLSVCAFACYLQHDKGFKGWADVYYFCGGELELCDCDFSWKAGAWVKAAVLWNFVLSAALGLQKLIVEVGMEGLLAGEEVVTKESFVSICWRLIPYWLNNWEQQWGAECSSMMFELPHFAVELLVVLPCVQIICARLKILGMRPGRGLAADAAAEGEEERRNLAPRILGGVWEHDPSQKHLFKRLRSNLKVLAVVVGIASLAAFNALYVPMQLESQIFQHPTTQLVHDALGADFIFTSSPASLLNLPQRWRLTQQQLASLDGLRSSYEARPCSKFDSLQWLLTKHREELAKMADPDHRELIPLVEAALALMRLSCEKFFVLISVFAAYLLYKDKVPRRARAMIRMTHRLSTFFQKSILYAFPAICWLYGAGIIFSTFVSVVFWGAPFQYMYETFRKRATIIRPTTLQDATQAEVERMNSLCAVCWGDLGVQAAPEDAHEPDSSLYSAVPASAIHQTASVQSSASLAASGVPRNTRGKALACGHAFHEECIHKWLVQCHGQGRTPTCPMCNRTIELQVIWRLPLPWRNGAARAERPAAPAQQQAGGPEPDMQALFGEIDPRLVAIDLDTSDDDDEDWNADEPLLEAADPDATPWIPRNPPAGPAQAQGHEAGGSRAGAAGSAGGPALRALEESVVDARLLERLRTLMSSEDAAVNRERFLQFAAAQAPGTPLHAEVMRMGRIMMPTDPQFAVRL</sequence>
<keyword evidence="11" id="KW-1185">Reference proteome</keyword>
<evidence type="ECO:0000256" key="2">
    <source>
        <dbReference type="ARBA" id="ARBA00022723"/>
    </source>
</evidence>
<feature type="region of interest" description="Disordered" evidence="7">
    <location>
        <begin position="591"/>
        <end position="613"/>
    </location>
</feature>
<dbReference type="SMART" id="SM00184">
    <property type="entry name" value="RING"/>
    <property type="match status" value="1"/>
</dbReference>
<protein>
    <recommendedName>
        <fullName evidence="9">RING-type domain-containing protein</fullName>
    </recommendedName>
</protein>
<keyword evidence="5" id="KW-0862">Zinc</keyword>
<dbReference type="EMBL" id="JALJOR010000004">
    <property type="protein sequence ID" value="KAK9818153.1"/>
    <property type="molecule type" value="Genomic_DNA"/>
</dbReference>
<organism evidence="10 11">
    <name type="scientific">[Myrmecia] bisecta</name>
    <dbReference type="NCBI Taxonomy" id="41462"/>
    <lineage>
        <taxon>Eukaryota</taxon>
        <taxon>Viridiplantae</taxon>
        <taxon>Chlorophyta</taxon>
        <taxon>core chlorophytes</taxon>
        <taxon>Trebouxiophyceae</taxon>
        <taxon>Trebouxiales</taxon>
        <taxon>Trebouxiaceae</taxon>
        <taxon>Myrmecia</taxon>
    </lineage>
</organism>
<proteinExistence type="predicted"/>
<evidence type="ECO:0000259" key="9">
    <source>
        <dbReference type="PROSITE" id="PS50089"/>
    </source>
</evidence>
<reference evidence="10 11" key="1">
    <citation type="journal article" date="2024" name="Nat. Commun.">
        <title>Phylogenomics reveals the evolutionary origins of lichenization in chlorophyte algae.</title>
        <authorList>
            <person name="Puginier C."/>
            <person name="Libourel C."/>
            <person name="Otte J."/>
            <person name="Skaloud P."/>
            <person name="Haon M."/>
            <person name="Grisel S."/>
            <person name="Petersen M."/>
            <person name="Berrin J.G."/>
            <person name="Delaux P.M."/>
            <person name="Dal Grande F."/>
            <person name="Keller J."/>
        </authorList>
    </citation>
    <scope>NUCLEOTIDE SEQUENCE [LARGE SCALE GENOMIC DNA]</scope>
    <source>
        <strain evidence="10 11">SAG 2043</strain>
    </source>
</reference>
<dbReference type="Gene3D" id="3.30.40.10">
    <property type="entry name" value="Zinc/RING finger domain, C3HC4 (zinc finger)"/>
    <property type="match status" value="1"/>
</dbReference>
<evidence type="ECO:0000256" key="6">
    <source>
        <dbReference type="PROSITE-ProRule" id="PRU00175"/>
    </source>
</evidence>
<evidence type="ECO:0000256" key="8">
    <source>
        <dbReference type="SAM" id="Phobius"/>
    </source>
</evidence>
<dbReference type="GO" id="GO:0012505">
    <property type="term" value="C:endomembrane system"/>
    <property type="evidence" value="ECO:0007669"/>
    <property type="project" value="TreeGrafter"/>
</dbReference>
<dbReference type="AlphaFoldDB" id="A0AAW1QB08"/>
<comment type="caution">
    <text evidence="10">The sequence shown here is derived from an EMBL/GenBank/DDBJ whole genome shotgun (WGS) entry which is preliminary data.</text>
</comment>
<evidence type="ECO:0000313" key="10">
    <source>
        <dbReference type="EMBL" id="KAK9818153.1"/>
    </source>
</evidence>
<feature type="compositionally biased region" description="Low complexity" evidence="7">
    <location>
        <begin position="596"/>
        <end position="609"/>
    </location>
</feature>
<dbReference type="Pfam" id="PF12678">
    <property type="entry name" value="zf-rbx1"/>
    <property type="match status" value="1"/>
</dbReference>
<dbReference type="InterPro" id="IPR024766">
    <property type="entry name" value="Znf_RING_H2"/>
</dbReference>
<dbReference type="InterPro" id="IPR050731">
    <property type="entry name" value="HRD1_E3_ubiq-ligases"/>
</dbReference>